<organism evidence="2 3">
    <name type="scientific">Armillaria luteobubalina</name>
    <dbReference type="NCBI Taxonomy" id="153913"/>
    <lineage>
        <taxon>Eukaryota</taxon>
        <taxon>Fungi</taxon>
        <taxon>Dikarya</taxon>
        <taxon>Basidiomycota</taxon>
        <taxon>Agaricomycotina</taxon>
        <taxon>Agaricomycetes</taxon>
        <taxon>Agaricomycetidae</taxon>
        <taxon>Agaricales</taxon>
        <taxon>Marasmiineae</taxon>
        <taxon>Physalacriaceae</taxon>
        <taxon>Armillaria</taxon>
    </lineage>
</organism>
<evidence type="ECO:0000313" key="3">
    <source>
        <dbReference type="Proteomes" id="UP001175228"/>
    </source>
</evidence>
<keyword evidence="1" id="KW-0732">Signal</keyword>
<protein>
    <recommendedName>
        <fullName evidence="4">Secreted protein</fullName>
    </recommendedName>
</protein>
<reference evidence="2" key="1">
    <citation type="submission" date="2023-06" db="EMBL/GenBank/DDBJ databases">
        <authorList>
            <consortium name="Lawrence Berkeley National Laboratory"/>
            <person name="Ahrendt S."/>
            <person name="Sahu N."/>
            <person name="Indic B."/>
            <person name="Wong-Bajracharya J."/>
            <person name="Merenyi Z."/>
            <person name="Ke H.-M."/>
            <person name="Monk M."/>
            <person name="Kocsube S."/>
            <person name="Drula E."/>
            <person name="Lipzen A."/>
            <person name="Balint B."/>
            <person name="Henrissat B."/>
            <person name="Andreopoulos B."/>
            <person name="Martin F.M."/>
            <person name="Harder C.B."/>
            <person name="Rigling D."/>
            <person name="Ford K.L."/>
            <person name="Foster G.D."/>
            <person name="Pangilinan J."/>
            <person name="Papanicolaou A."/>
            <person name="Barry K."/>
            <person name="LaButti K."/>
            <person name="Viragh M."/>
            <person name="Koriabine M."/>
            <person name="Yan M."/>
            <person name="Riley R."/>
            <person name="Champramary S."/>
            <person name="Plett K.L."/>
            <person name="Tsai I.J."/>
            <person name="Slot J."/>
            <person name="Sipos G."/>
            <person name="Plett J."/>
            <person name="Nagy L.G."/>
            <person name="Grigoriev I.V."/>
        </authorList>
    </citation>
    <scope>NUCLEOTIDE SEQUENCE</scope>
    <source>
        <strain evidence="2">HWK02</strain>
    </source>
</reference>
<proteinExistence type="predicted"/>
<feature type="signal peptide" evidence="1">
    <location>
        <begin position="1"/>
        <end position="24"/>
    </location>
</feature>
<accession>A0AA39Q3W4</accession>
<dbReference type="AlphaFoldDB" id="A0AA39Q3W4"/>
<dbReference type="Proteomes" id="UP001175228">
    <property type="component" value="Unassembled WGS sequence"/>
</dbReference>
<feature type="chain" id="PRO_5041418033" description="Secreted protein" evidence="1">
    <location>
        <begin position="25"/>
        <end position="71"/>
    </location>
</feature>
<dbReference type="EMBL" id="JAUEPU010000018">
    <property type="protein sequence ID" value="KAK0495140.1"/>
    <property type="molecule type" value="Genomic_DNA"/>
</dbReference>
<evidence type="ECO:0008006" key="4">
    <source>
        <dbReference type="Google" id="ProtNLM"/>
    </source>
</evidence>
<sequence length="71" mass="8035">MLVRWLLIVGTFWLPGLFNFKSRADFEAGVCRRGCVESFVNQSSACCGYVSTWLHVASVHCRGRLNNLRAQ</sequence>
<gene>
    <name evidence="2" type="ORF">EDD18DRAFT_263428</name>
</gene>
<name>A0AA39Q3W4_9AGAR</name>
<evidence type="ECO:0000313" key="2">
    <source>
        <dbReference type="EMBL" id="KAK0495140.1"/>
    </source>
</evidence>
<evidence type="ECO:0000256" key="1">
    <source>
        <dbReference type="SAM" id="SignalP"/>
    </source>
</evidence>
<comment type="caution">
    <text evidence="2">The sequence shown here is derived from an EMBL/GenBank/DDBJ whole genome shotgun (WGS) entry which is preliminary data.</text>
</comment>
<keyword evidence="3" id="KW-1185">Reference proteome</keyword>